<accession>A0A251Q7L9</accession>
<dbReference type="Gramene" id="ONI18665">
    <property type="protein sequence ID" value="ONI18665"/>
    <property type="gene ID" value="PRUPE_3G231500"/>
</dbReference>
<evidence type="ECO:0000313" key="2">
    <source>
        <dbReference type="Proteomes" id="UP000006882"/>
    </source>
</evidence>
<dbReference type="AlphaFoldDB" id="A0A251Q7L9"/>
<organism evidence="1 2">
    <name type="scientific">Prunus persica</name>
    <name type="common">Peach</name>
    <name type="synonym">Amygdalus persica</name>
    <dbReference type="NCBI Taxonomy" id="3760"/>
    <lineage>
        <taxon>Eukaryota</taxon>
        <taxon>Viridiplantae</taxon>
        <taxon>Streptophyta</taxon>
        <taxon>Embryophyta</taxon>
        <taxon>Tracheophyta</taxon>
        <taxon>Spermatophyta</taxon>
        <taxon>Magnoliopsida</taxon>
        <taxon>eudicotyledons</taxon>
        <taxon>Gunneridae</taxon>
        <taxon>Pentapetalae</taxon>
        <taxon>rosids</taxon>
        <taxon>fabids</taxon>
        <taxon>Rosales</taxon>
        <taxon>Rosaceae</taxon>
        <taxon>Amygdaloideae</taxon>
        <taxon>Amygdaleae</taxon>
        <taxon>Prunus</taxon>
    </lineage>
</organism>
<keyword evidence="2" id="KW-1185">Reference proteome</keyword>
<gene>
    <name evidence="1" type="ORF">PRUPE_3G231500</name>
</gene>
<evidence type="ECO:0000313" key="1">
    <source>
        <dbReference type="EMBL" id="ONI18665.1"/>
    </source>
</evidence>
<name>A0A251Q7L9_PRUPE</name>
<dbReference type="Proteomes" id="UP000006882">
    <property type="component" value="Chromosome G3"/>
</dbReference>
<dbReference type="EMBL" id="CM007653">
    <property type="protein sequence ID" value="ONI18665.1"/>
    <property type="molecule type" value="Genomic_DNA"/>
</dbReference>
<protein>
    <submittedName>
        <fullName evidence="1">Uncharacterized protein</fullName>
    </submittedName>
</protein>
<proteinExistence type="predicted"/>
<sequence length="83" mass="9773">MTKFTALCQFCFRKFVIERAVSYSEPSVYKFDFFCVFYNDLKFVFMWPMMIQSACLRCGGAETLFSGRTPRRSHISYDINGFS</sequence>
<reference evidence="1 2" key="1">
    <citation type="journal article" date="2013" name="Nat. Genet.">
        <title>The high-quality draft genome of peach (Prunus persica) identifies unique patterns of genetic diversity, domestication and genome evolution.</title>
        <authorList>
            <consortium name="International Peach Genome Initiative"/>
            <person name="Verde I."/>
            <person name="Abbott A.G."/>
            <person name="Scalabrin S."/>
            <person name="Jung S."/>
            <person name="Shu S."/>
            <person name="Marroni F."/>
            <person name="Zhebentyayeva T."/>
            <person name="Dettori M.T."/>
            <person name="Grimwood J."/>
            <person name="Cattonaro F."/>
            <person name="Zuccolo A."/>
            <person name="Rossini L."/>
            <person name="Jenkins J."/>
            <person name="Vendramin E."/>
            <person name="Meisel L.A."/>
            <person name="Decroocq V."/>
            <person name="Sosinski B."/>
            <person name="Prochnik S."/>
            <person name="Mitros T."/>
            <person name="Policriti A."/>
            <person name="Cipriani G."/>
            <person name="Dondini L."/>
            <person name="Ficklin S."/>
            <person name="Goodstein D.M."/>
            <person name="Xuan P."/>
            <person name="Del Fabbro C."/>
            <person name="Aramini V."/>
            <person name="Copetti D."/>
            <person name="Gonzalez S."/>
            <person name="Horner D.S."/>
            <person name="Falchi R."/>
            <person name="Lucas S."/>
            <person name="Mica E."/>
            <person name="Maldonado J."/>
            <person name="Lazzari B."/>
            <person name="Bielenberg D."/>
            <person name="Pirona R."/>
            <person name="Miculan M."/>
            <person name="Barakat A."/>
            <person name="Testolin R."/>
            <person name="Stella A."/>
            <person name="Tartarini S."/>
            <person name="Tonutti P."/>
            <person name="Arus P."/>
            <person name="Orellana A."/>
            <person name="Wells C."/>
            <person name="Main D."/>
            <person name="Vizzotto G."/>
            <person name="Silva H."/>
            <person name="Salamini F."/>
            <person name="Schmutz J."/>
            <person name="Morgante M."/>
            <person name="Rokhsar D.S."/>
        </authorList>
    </citation>
    <scope>NUCLEOTIDE SEQUENCE [LARGE SCALE GENOMIC DNA]</scope>
    <source>
        <strain evidence="2">cv. Nemared</strain>
    </source>
</reference>